<proteinExistence type="predicted"/>
<comment type="cofactor">
    <cofactor evidence="1">
        <name>Zn(2+)</name>
        <dbReference type="ChEBI" id="CHEBI:29105"/>
    </cofactor>
</comment>
<evidence type="ECO:0000256" key="2">
    <source>
        <dbReference type="ARBA" id="ARBA00022723"/>
    </source>
</evidence>
<dbReference type="Gene3D" id="3.60.15.10">
    <property type="entry name" value="Ribonuclease Z/Hydroxyacylglutathione hydrolase-like"/>
    <property type="match status" value="1"/>
</dbReference>
<feature type="region of interest" description="Disordered" evidence="5">
    <location>
        <begin position="1"/>
        <end position="29"/>
    </location>
</feature>
<dbReference type="Proteomes" id="UP000310263">
    <property type="component" value="Unassembled WGS sequence"/>
</dbReference>
<evidence type="ECO:0000256" key="4">
    <source>
        <dbReference type="ARBA" id="ARBA00022833"/>
    </source>
</evidence>
<accession>A0A4S2F1B3</accession>
<evidence type="ECO:0000313" key="8">
    <source>
        <dbReference type="Proteomes" id="UP000310263"/>
    </source>
</evidence>
<dbReference type="OrthoDB" id="9802991at2"/>
<dbReference type="InterPro" id="IPR001279">
    <property type="entry name" value="Metallo-B-lactamas"/>
</dbReference>
<organism evidence="7 8">
    <name type="scientific">Muricaecibacterium torontonense</name>
    <dbReference type="NCBI Taxonomy" id="3032871"/>
    <lineage>
        <taxon>Bacteria</taxon>
        <taxon>Bacillati</taxon>
        <taxon>Actinomycetota</taxon>
        <taxon>Coriobacteriia</taxon>
        <taxon>Coriobacteriales</taxon>
        <taxon>Atopobiaceae</taxon>
        <taxon>Muricaecibacterium</taxon>
    </lineage>
</organism>
<dbReference type="Pfam" id="PF00753">
    <property type="entry name" value="Lactamase_B"/>
    <property type="match status" value="1"/>
</dbReference>
<sequence length="235" mass="23688">MEDTAASTAANTPAQNNQPQESEITDPSDTHVEIRAFTVGPIETNCYALISDGHGLVVDPGAAGAAIAQHLSDVTVDLVVATHGHGDHVGGVKALIGALGGNVPFAIGAADAERAMKAGGVGNLGVAYDDDAPEPSRVLHEGDTITVGEVTLVVVDAPGHTEGGIVLLGDGIAFTGDTLFKGTAGRTDFPGGDADTLAATLERLKGLLPADTVILPGHGDASTMEEELASNPFLQ</sequence>
<evidence type="ECO:0000313" key="7">
    <source>
        <dbReference type="EMBL" id="TGY61303.1"/>
    </source>
</evidence>
<name>A0A4S2F1B3_9ACTN</name>
<reference evidence="7 8" key="1">
    <citation type="submission" date="2019-04" db="EMBL/GenBank/DDBJ databases">
        <title>Microbes associate with the intestines of laboratory mice.</title>
        <authorList>
            <person name="Navarre W."/>
            <person name="Wong E."/>
            <person name="Huang K."/>
            <person name="Tropini C."/>
            <person name="Ng K."/>
            <person name="Yu B."/>
        </authorList>
    </citation>
    <scope>NUCLEOTIDE SEQUENCE [LARGE SCALE GENOMIC DNA]</scope>
    <source>
        <strain evidence="7 8">NM07_P-09</strain>
    </source>
</reference>
<dbReference type="EMBL" id="SRYE01000005">
    <property type="protein sequence ID" value="TGY61303.1"/>
    <property type="molecule type" value="Genomic_DNA"/>
</dbReference>
<dbReference type="AlphaFoldDB" id="A0A4S2F1B3"/>
<feature type="domain" description="Metallo-beta-lactamase" evidence="6">
    <location>
        <begin position="43"/>
        <end position="218"/>
    </location>
</feature>
<dbReference type="PANTHER" id="PTHR46233">
    <property type="entry name" value="HYDROXYACYLGLUTATHIONE HYDROLASE GLOC"/>
    <property type="match status" value="1"/>
</dbReference>
<dbReference type="InterPro" id="IPR036866">
    <property type="entry name" value="RibonucZ/Hydroxyglut_hydro"/>
</dbReference>
<dbReference type="PANTHER" id="PTHR46233:SF3">
    <property type="entry name" value="HYDROXYACYLGLUTATHIONE HYDROLASE GLOC"/>
    <property type="match status" value="1"/>
</dbReference>
<feature type="compositionally biased region" description="Polar residues" evidence="5">
    <location>
        <begin position="1"/>
        <end position="27"/>
    </location>
</feature>
<gene>
    <name evidence="7" type="ORF">E5334_07755</name>
</gene>
<keyword evidence="3" id="KW-0378">Hydrolase</keyword>
<evidence type="ECO:0000256" key="1">
    <source>
        <dbReference type="ARBA" id="ARBA00001947"/>
    </source>
</evidence>
<evidence type="ECO:0000256" key="3">
    <source>
        <dbReference type="ARBA" id="ARBA00022801"/>
    </source>
</evidence>
<dbReference type="SUPFAM" id="SSF56281">
    <property type="entry name" value="Metallo-hydrolase/oxidoreductase"/>
    <property type="match status" value="1"/>
</dbReference>
<dbReference type="InterPro" id="IPR051453">
    <property type="entry name" value="MBL_Glyoxalase_II"/>
</dbReference>
<dbReference type="GO" id="GO:0016787">
    <property type="term" value="F:hydrolase activity"/>
    <property type="evidence" value="ECO:0007669"/>
    <property type="project" value="UniProtKB-KW"/>
</dbReference>
<keyword evidence="2" id="KW-0479">Metal-binding</keyword>
<evidence type="ECO:0000256" key="5">
    <source>
        <dbReference type="SAM" id="MobiDB-lite"/>
    </source>
</evidence>
<evidence type="ECO:0000259" key="6">
    <source>
        <dbReference type="SMART" id="SM00849"/>
    </source>
</evidence>
<protein>
    <submittedName>
        <fullName evidence="7">MBL fold metallo-hydrolase</fullName>
    </submittedName>
</protein>
<keyword evidence="4" id="KW-0862">Zinc</keyword>
<dbReference type="SMART" id="SM00849">
    <property type="entry name" value="Lactamase_B"/>
    <property type="match status" value="1"/>
</dbReference>
<dbReference type="CDD" id="cd06262">
    <property type="entry name" value="metallo-hydrolase-like_MBL-fold"/>
    <property type="match status" value="1"/>
</dbReference>
<dbReference type="GO" id="GO:0046872">
    <property type="term" value="F:metal ion binding"/>
    <property type="evidence" value="ECO:0007669"/>
    <property type="project" value="UniProtKB-KW"/>
</dbReference>
<keyword evidence="8" id="KW-1185">Reference proteome</keyword>
<comment type="caution">
    <text evidence="7">The sequence shown here is derived from an EMBL/GenBank/DDBJ whole genome shotgun (WGS) entry which is preliminary data.</text>
</comment>
<dbReference type="RefSeq" id="WP_136013025.1">
    <property type="nucleotide sequence ID" value="NZ_SRYE01000005.1"/>
</dbReference>